<dbReference type="EMBL" id="ML993628">
    <property type="protein sequence ID" value="KAF2160286.1"/>
    <property type="molecule type" value="Genomic_DNA"/>
</dbReference>
<sequence>MDTPATRDNLVHSALSCLDDLIRTCNGAIGTSDDVTTDESCGHTEEAAEGSRLAQLHRDRDEVNLMAARYCAQQKERRDVPAPKRNLQCGTKLAAIEQGPRMTRADYEVLARVDCFARSFGLQQASNMKSTPLLNPQAEAFLEKFFKKYGNPSLGDVFVLWQVLKVHKDIILQFFENKRRLYAPVTEARNMLRTKALLQDFEMRGTLNWYLEKNRQEDEAYQPAADDMD</sequence>
<evidence type="ECO:0000313" key="1">
    <source>
        <dbReference type="EMBL" id="KAF2160286.1"/>
    </source>
</evidence>
<keyword evidence="2" id="KW-1185">Reference proteome</keyword>
<name>A0A6A6C4G7_ZASCE</name>
<dbReference type="Proteomes" id="UP000799537">
    <property type="component" value="Unassembled WGS sequence"/>
</dbReference>
<protein>
    <submittedName>
        <fullName evidence="1">Uncharacterized protein</fullName>
    </submittedName>
</protein>
<dbReference type="GeneID" id="54562708"/>
<organism evidence="1 2">
    <name type="scientific">Zasmidium cellare ATCC 36951</name>
    <dbReference type="NCBI Taxonomy" id="1080233"/>
    <lineage>
        <taxon>Eukaryota</taxon>
        <taxon>Fungi</taxon>
        <taxon>Dikarya</taxon>
        <taxon>Ascomycota</taxon>
        <taxon>Pezizomycotina</taxon>
        <taxon>Dothideomycetes</taxon>
        <taxon>Dothideomycetidae</taxon>
        <taxon>Mycosphaerellales</taxon>
        <taxon>Mycosphaerellaceae</taxon>
        <taxon>Zasmidium</taxon>
    </lineage>
</organism>
<dbReference type="AlphaFoldDB" id="A0A6A6C4G7"/>
<proteinExistence type="predicted"/>
<dbReference type="RefSeq" id="XP_033661175.1">
    <property type="nucleotide sequence ID" value="XM_033809436.1"/>
</dbReference>
<evidence type="ECO:0000313" key="2">
    <source>
        <dbReference type="Proteomes" id="UP000799537"/>
    </source>
</evidence>
<accession>A0A6A6C4G7</accession>
<gene>
    <name evidence="1" type="ORF">M409DRAFT_29375</name>
</gene>
<reference evidence="1" key="1">
    <citation type="journal article" date="2020" name="Stud. Mycol.">
        <title>101 Dothideomycetes genomes: a test case for predicting lifestyles and emergence of pathogens.</title>
        <authorList>
            <person name="Haridas S."/>
            <person name="Albert R."/>
            <person name="Binder M."/>
            <person name="Bloem J."/>
            <person name="Labutti K."/>
            <person name="Salamov A."/>
            <person name="Andreopoulos B."/>
            <person name="Baker S."/>
            <person name="Barry K."/>
            <person name="Bills G."/>
            <person name="Bluhm B."/>
            <person name="Cannon C."/>
            <person name="Castanera R."/>
            <person name="Culley D."/>
            <person name="Daum C."/>
            <person name="Ezra D."/>
            <person name="Gonzalez J."/>
            <person name="Henrissat B."/>
            <person name="Kuo A."/>
            <person name="Liang C."/>
            <person name="Lipzen A."/>
            <person name="Lutzoni F."/>
            <person name="Magnuson J."/>
            <person name="Mondo S."/>
            <person name="Nolan M."/>
            <person name="Ohm R."/>
            <person name="Pangilinan J."/>
            <person name="Park H.-J."/>
            <person name="Ramirez L."/>
            <person name="Alfaro M."/>
            <person name="Sun H."/>
            <person name="Tritt A."/>
            <person name="Yoshinaga Y."/>
            <person name="Zwiers L.-H."/>
            <person name="Turgeon B."/>
            <person name="Goodwin S."/>
            <person name="Spatafora J."/>
            <person name="Crous P."/>
            <person name="Grigoriev I."/>
        </authorList>
    </citation>
    <scope>NUCLEOTIDE SEQUENCE</scope>
    <source>
        <strain evidence="1">ATCC 36951</strain>
    </source>
</reference>